<sequence length="396" mass="44390">MVKHHCQKILQQLPSHRLLALDVMRGLTIAAMILVNNPGSWLYLYWPLKHADWHGLTPTDLIFPFFIFIVGMSITLSVNAMQAKAITKQSILRAGVIRTLKLIALGWFLALFYYNFRDPNFSWLDERLAGIRIMGVLQRIGLVYLVALACYLYIKPRYIALTFVSLLIGYGTLMVYMPYSLPNGEIVKGLWLHGNNLSAWLDNLLLGAQHVYYANAEPLPFDPEGLLSTLPAIATALSGVLCGYYISTEKNLGKQVKIFTIVAITSIVCGCLLSFLTPINKALWTPSYVMISSGLAMLCYALCSYILDIRKVRLWSAPFLVFGANAILFFMFAGVIARILIMIPVGETSLKGVIFSKALQPLLGNYLGSFTFSLLFLSLSYLVMYACYKRGIFWKV</sequence>
<protein>
    <recommendedName>
        <fullName evidence="2">Heparan-alpha-glucosaminide N-acetyltransferase catalytic domain-containing protein</fullName>
    </recommendedName>
</protein>
<accession>A0A0F9L9Q1</accession>
<dbReference type="EMBL" id="LAZR01011633">
    <property type="protein sequence ID" value="KKM60680.1"/>
    <property type="molecule type" value="Genomic_DNA"/>
</dbReference>
<feature type="transmembrane region" description="Helical" evidence="1">
    <location>
        <begin position="226"/>
        <end position="246"/>
    </location>
</feature>
<feature type="transmembrane region" description="Helical" evidence="1">
    <location>
        <begin position="136"/>
        <end position="154"/>
    </location>
</feature>
<evidence type="ECO:0000256" key="1">
    <source>
        <dbReference type="SAM" id="Phobius"/>
    </source>
</evidence>
<feature type="transmembrane region" description="Helical" evidence="1">
    <location>
        <begin position="288"/>
        <end position="307"/>
    </location>
</feature>
<keyword evidence="1" id="KW-0472">Membrane</keyword>
<organism evidence="3">
    <name type="scientific">marine sediment metagenome</name>
    <dbReference type="NCBI Taxonomy" id="412755"/>
    <lineage>
        <taxon>unclassified sequences</taxon>
        <taxon>metagenomes</taxon>
        <taxon>ecological metagenomes</taxon>
    </lineage>
</organism>
<reference evidence="3" key="1">
    <citation type="journal article" date="2015" name="Nature">
        <title>Complex archaea that bridge the gap between prokaryotes and eukaryotes.</title>
        <authorList>
            <person name="Spang A."/>
            <person name="Saw J.H."/>
            <person name="Jorgensen S.L."/>
            <person name="Zaremba-Niedzwiedzka K."/>
            <person name="Martijn J."/>
            <person name="Lind A.E."/>
            <person name="van Eijk R."/>
            <person name="Schleper C."/>
            <person name="Guy L."/>
            <person name="Ettema T.J."/>
        </authorList>
    </citation>
    <scope>NUCLEOTIDE SEQUENCE</scope>
</reference>
<feature type="transmembrane region" description="Helical" evidence="1">
    <location>
        <begin position="258"/>
        <end position="276"/>
    </location>
</feature>
<keyword evidence="1" id="KW-1133">Transmembrane helix</keyword>
<feature type="transmembrane region" description="Helical" evidence="1">
    <location>
        <begin position="99"/>
        <end position="116"/>
    </location>
</feature>
<dbReference type="Pfam" id="PF07786">
    <property type="entry name" value="HGSNAT_cat"/>
    <property type="match status" value="1"/>
</dbReference>
<feature type="transmembrane region" description="Helical" evidence="1">
    <location>
        <begin position="61"/>
        <end position="78"/>
    </location>
</feature>
<evidence type="ECO:0000259" key="2">
    <source>
        <dbReference type="Pfam" id="PF07786"/>
    </source>
</evidence>
<name>A0A0F9L9Q1_9ZZZZ</name>
<feature type="transmembrane region" description="Helical" evidence="1">
    <location>
        <begin position="366"/>
        <end position="388"/>
    </location>
</feature>
<gene>
    <name evidence="3" type="ORF">LCGC14_1539410</name>
</gene>
<dbReference type="PANTHER" id="PTHR31061">
    <property type="entry name" value="LD22376P"/>
    <property type="match status" value="1"/>
</dbReference>
<feature type="transmembrane region" description="Helical" evidence="1">
    <location>
        <begin position="319"/>
        <end position="346"/>
    </location>
</feature>
<keyword evidence="1" id="KW-0812">Transmembrane</keyword>
<dbReference type="AlphaFoldDB" id="A0A0F9L9Q1"/>
<dbReference type="InterPro" id="IPR012429">
    <property type="entry name" value="HGSNAT_cat"/>
</dbReference>
<feature type="transmembrane region" description="Helical" evidence="1">
    <location>
        <begin position="26"/>
        <end position="46"/>
    </location>
</feature>
<comment type="caution">
    <text evidence="3">The sequence shown here is derived from an EMBL/GenBank/DDBJ whole genome shotgun (WGS) entry which is preliminary data.</text>
</comment>
<dbReference type="PANTHER" id="PTHR31061:SF24">
    <property type="entry name" value="LD22376P"/>
    <property type="match status" value="1"/>
</dbReference>
<feature type="transmembrane region" description="Helical" evidence="1">
    <location>
        <begin position="161"/>
        <end position="179"/>
    </location>
</feature>
<feature type="domain" description="Heparan-alpha-glucosaminide N-acetyltransferase catalytic" evidence="2">
    <location>
        <begin position="17"/>
        <end position="178"/>
    </location>
</feature>
<proteinExistence type="predicted"/>
<evidence type="ECO:0000313" key="3">
    <source>
        <dbReference type="EMBL" id="KKM60680.1"/>
    </source>
</evidence>